<reference evidence="2 3" key="1">
    <citation type="submission" date="2018-02" db="EMBL/GenBank/DDBJ databases">
        <title>Draft genome of wild Prunus yedoensis var. nudiflora.</title>
        <authorList>
            <person name="Baek S."/>
            <person name="Kim J.-H."/>
            <person name="Choi K."/>
            <person name="Kim G.-B."/>
            <person name="Cho A."/>
            <person name="Jang H."/>
            <person name="Shin C.-H."/>
            <person name="Yu H.-J."/>
            <person name="Mun J.-H."/>
        </authorList>
    </citation>
    <scope>NUCLEOTIDE SEQUENCE [LARGE SCALE GENOMIC DNA]</scope>
    <source>
        <strain evidence="3">cv. Jeju island</strain>
        <tissue evidence="2">Leaf</tissue>
    </source>
</reference>
<dbReference type="Proteomes" id="UP000250321">
    <property type="component" value="Unassembled WGS sequence"/>
</dbReference>
<dbReference type="EMBL" id="PJQY01002059">
    <property type="protein sequence ID" value="PQP96784.1"/>
    <property type="molecule type" value="Genomic_DNA"/>
</dbReference>
<keyword evidence="3" id="KW-1185">Reference proteome</keyword>
<accession>A0A314XPZ6</accession>
<dbReference type="AlphaFoldDB" id="A0A314XPZ6"/>
<evidence type="ECO:0000313" key="2">
    <source>
        <dbReference type="EMBL" id="PQP96784.1"/>
    </source>
</evidence>
<feature type="region of interest" description="Disordered" evidence="1">
    <location>
        <begin position="1"/>
        <end position="63"/>
    </location>
</feature>
<protein>
    <submittedName>
        <fullName evidence="2">Uncharacterized protein</fullName>
    </submittedName>
</protein>
<gene>
    <name evidence="2" type="ORF">Pyn_19530</name>
</gene>
<feature type="compositionally biased region" description="Polar residues" evidence="1">
    <location>
        <begin position="37"/>
        <end position="53"/>
    </location>
</feature>
<evidence type="ECO:0000313" key="3">
    <source>
        <dbReference type="Proteomes" id="UP000250321"/>
    </source>
</evidence>
<name>A0A314XPZ6_PRUYE</name>
<comment type="caution">
    <text evidence="2">The sequence shown here is derived from an EMBL/GenBank/DDBJ whole genome shotgun (WGS) entry which is preliminary data.</text>
</comment>
<sequence length="92" mass="9875">MSGPLPNPSKRASRPCPGQRLSVVQQTKRPRSAPNARFNSNPTNVSASGSSPGRSHRDSSNQINSLTTHALLVTIEDINPDNEPITFVNGEI</sequence>
<organism evidence="2 3">
    <name type="scientific">Prunus yedoensis var. nudiflora</name>
    <dbReference type="NCBI Taxonomy" id="2094558"/>
    <lineage>
        <taxon>Eukaryota</taxon>
        <taxon>Viridiplantae</taxon>
        <taxon>Streptophyta</taxon>
        <taxon>Embryophyta</taxon>
        <taxon>Tracheophyta</taxon>
        <taxon>Spermatophyta</taxon>
        <taxon>Magnoliopsida</taxon>
        <taxon>eudicotyledons</taxon>
        <taxon>Gunneridae</taxon>
        <taxon>Pentapetalae</taxon>
        <taxon>rosids</taxon>
        <taxon>fabids</taxon>
        <taxon>Rosales</taxon>
        <taxon>Rosaceae</taxon>
        <taxon>Amygdaloideae</taxon>
        <taxon>Amygdaleae</taxon>
        <taxon>Prunus</taxon>
    </lineage>
</organism>
<proteinExistence type="predicted"/>
<evidence type="ECO:0000256" key="1">
    <source>
        <dbReference type="SAM" id="MobiDB-lite"/>
    </source>
</evidence>